<evidence type="ECO:0000259" key="2">
    <source>
        <dbReference type="PROSITE" id="PS50110"/>
    </source>
</evidence>
<dbReference type="Gene3D" id="3.40.50.2300">
    <property type="match status" value="1"/>
</dbReference>
<dbReference type="PANTHER" id="PTHR44520">
    <property type="entry name" value="RESPONSE REGULATOR RCP1-RELATED"/>
    <property type="match status" value="1"/>
</dbReference>
<dbReference type="EMBL" id="CP003746">
    <property type="protein sequence ID" value="AFV00273.1"/>
    <property type="molecule type" value="Genomic_DNA"/>
</dbReference>
<feature type="modified residue" description="4-aspartylphosphate" evidence="1">
    <location>
        <position position="61"/>
    </location>
</feature>
<keyword evidence="1" id="KW-0597">Phosphoprotein</keyword>
<sequence>MSNEDITLLLVEDDDIDAMSIERSFRKNRIANPIYRAHDGLSALEALATGEVKRPFVILLDLNLPRMGGLEFLEKLRAEPDHKDAVVFVLTTSKDEQDQIKAYELNSAGYFLKSDCGTQFLDVVHLLDGYWKIVKIPAIRK</sequence>
<dbReference type="SMART" id="SM00448">
    <property type="entry name" value="REC"/>
    <property type="match status" value="1"/>
</dbReference>
<dbReference type="KEGG" id="saga:M5M_15700"/>
<dbReference type="eggNOG" id="COG0784">
    <property type="taxonomic scope" value="Bacteria"/>
</dbReference>
<accession>K4L276</accession>
<gene>
    <name evidence="3" type="ordered locus">M5M_15700</name>
</gene>
<dbReference type="CDD" id="cd17557">
    <property type="entry name" value="REC_Rcp-like"/>
    <property type="match status" value="1"/>
</dbReference>
<reference evidence="3 4" key="1">
    <citation type="journal article" date="2013" name="Genome Announc.">
        <title>Complete genome sequence of Simiduia agarivorans SA1(T), a marine bacterium able to degrade a variety of polysaccharides.</title>
        <authorList>
            <person name="Lin S.Y."/>
            <person name="Shieh W.Y."/>
            <person name="Chen J.S."/>
            <person name="Tang S.L."/>
        </authorList>
    </citation>
    <scope>NUCLEOTIDE SEQUENCE [LARGE SCALE GENOMIC DNA]</scope>
    <source>
        <strain evidence="4">DSM 21679 / JCM 13881 / BCRC 17597 / SA1</strain>
    </source>
</reference>
<evidence type="ECO:0000313" key="3">
    <source>
        <dbReference type="EMBL" id="AFV00273.1"/>
    </source>
</evidence>
<dbReference type="Proteomes" id="UP000000466">
    <property type="component" value="Chromosome"/>
</dbReference>
<dbReference type="InterPro" id="IPR011006">
    <property type="entry name" value="CheY-like_superfamily"/>
</dbReference>
<protein>
    <submittedName>
        <fullName evidence="3">Response regulator</fullName>
    </submittedName>
</protein>
<dbReference type="Pfam" id="PF00072">
    <property type="entry name" value="Response_reg"/>
    <property type="match status" value="1"/>
</dbReference>
<organism evidence="3 4">
    <name type="scientific">Simiduia agarivorans (strain DSM 21679 / JCM 13881 / BCRC 17597 / SA1)</name>
    <dbReference type="NCBI Taxonomy" id="1117647"/>
    <lineage>
        <taxon>Bacteria</taxon>
        <taxon>Pseudomonadati</taxon>
        <taxon>Pseudomonadota</taxon>
        <taxon>Gammaproteobacteria</taxon>
        <taxon>Cellvibrionales</taxon>
        <taxon>Cellvibrionaceae</taxon>
        <taxon>Simiduia</taxon>
    </lineage>
</organism>
<dbReference type="AlphaFoldDB" id="K4L276"/>
<feature type="domain" description="Response regulatory" evidence="2">
    <location>
        <begin position="7"/>
        <end position="128"/>
    </location>
</feature>
<dbReference type="GO" id="GO:0000160">
    <property type="term" value="P:phosphorelay signal transduction system"/>
    <property type="evidence" value="ECO:0007669"/>
    <property type="project" value="InterPro"/>
</dbReference>
<dbReference type="SUPFAM" id="SSF52172">
    <property type="entry name" value="CheY-like"/>
    <property type="match status" value="1"/>
</dbReference>
<evidence type="ECO:0000313" key="4">
    <source>
        <dbReference type="Proteomes" id="UP000000466"/>
    </source>
</evidence>
<dbReference type="PROSITE" id="PS50110">
    <property type="entry name" value="RESPONSE_REGULATORY"/>
    <property type="match status" value="1"/>
</dbReference>
<dbReference type="InterPro" id="IPR052893">
    <property type="entry name" value="TCS_response_regulator"/>
</dbReference>
<keyword evidence="4" id="KW-1185">Reference proteome</keyword>
<dbReference type="STRING" id="1117647.M5M_15700"/>
<dbReference type="PANTHER" id="PTHR44520:SF2">
    <property type="entry name" value="RESPONSE REGULATOR RCP1"/>
    <property type="match status" value="1"/>
</dbReference>
<dbReference type="RefSeq" id="WP_015048425.1">
    <property type="nucleotide sequence ID" value="NC_018868.3"/>
</dbReference>
<name>K4L276_SIMAS</name>
<dbReference type="OrthoDB" id="9796655at2"/>
<proteinExistence type="predicted"/>
<dbReference type="HOGENOM" id="CLU_000445_69_17_6"/>
<evidence type="ECO:0000256" key="1">
    <source>
        <dbReference type="PROSITE-ProRule" id="PRU00169"/>
    </source>
</evidence>
<dbReference type="InterPro" id="IPR001789">
    <property type="entry name" value="Sig_transdc_resp-reg_receiver"/>
</dbReference>